<protein>
    <submittedName>
        <fullName evidence="9">Multiple sugar transport system permease protein</fullName>
    </submittedName>
</protein>
<dbReference type="AlphaFoldDB" id="A0A1K2HUU4"/>
<feature type="transmembrane region" description="Helical" evidence="7">
    <location>
        <begin position="198"/>
        <end position="220"/>
    </location>
</feature>
<reference evidence="9 10" key="1">
    <citation type="submission" date="2016-11" db="EMBL/GenBank/DDBJ databases">
        <authorList>
            <person name="Jaros S."/>
            <person name="Januszkiewicz K."/>
            <person name="Wedrychowicz H."/>
        </authorList>
    </citation>
    <scope>NUCLEOTIDE SEQUENCE [LARGE SCALE GENOMIC DNA]</scope>
    <source>
        <strain evidence="9 10">ATCC 23634</strain>
    </source>
</reference>
<keyword evidence="6 7" id="KW-0472">Membrane</keyword>
<dbReference type="Gene3D" id="1.10.3720.10">
    <property type="entry name" value="MetI-like"/>
    <property type="match status" value="1"/>
</dbReference>
<evidence type="ECO:0000259" key="8">
    <source>
        <dbReference type="PROSITE" id="PS50928"/>
    </source>
</evidence>
<feature type="transmembrane region" description="Helical" evidence="7">
    <location>
        <begin position="62"/>
        <end position="87"/>
    </location>
</feature>
<evidence type="ECO:0000313" key="10">
    <source>
        <dbReference type="Proteomes" id="UP000183447"/>
    </source>
</evidence>
<keyword evidence="4 7" id="KW-0812">Transmembrane</keyword>
<comment type="subcellular location">
    <subcellularLocation>
        <location evidence="1 7">Cell membrane</location>
        <topology evidence="1 7">Multi-pass membrane protein</topology>
    </subcellularLocation>
</comment>
<evidence type="ECO:0000256" key="1">
    <source>
        <dbReference type="ARBA" id="ARBA00004651"/>
    </source>
</evidence>
<evidence type="ECO:0000313" key="9">
    <source>
        <dbReference type="EMBL" id="SFZ81952.1"/>
    </source>
</evidence>
<dbReference type="InterPro" id="IPR000515">
    <property type="entry name" value="MetI-like"/>
</dbReference>
<feature type="transmembrane region" description="Helical" evidence="7">
    <location>
        <begin position="7"/>
        <end position="25"/>
    </location>
</feature>
<evidence type="ECO:0000256" key="7">
    <source>
        <dbReference type="RuleBase" id="RU363032"/>
    </source>
</evidence>
<evidence type="ECO:0000256" key="2">
    <source>
        <dbReference type="ARBA" id="ARBA00022448"/>
    </source>
</evidence>
<keyword evidence="9" id="KW-0762">Sugar transport</keyword>
<evidence type="ECO:0000256" key="4">
    <source>
        <dbReference type="ARBA" id="ARBA00022692"/>
    </source>
</evidence>
<dbReference type="STRING" id="665118.SAMN02983003_0798"/>
<comment type="similarity">
    <text evidence="7">Belongs to the binding-protein-dependent transport system permease family.</text>
</comment>
<feature type="transmembrane region" description="Helical" evidence="7">
    <location>
        <begin position="99"/>
        <end position="123"/>
    </location>
</feature>
<keyword evidence="5 7" id="KW-1133">Transmembrane helix</keyword>
<dbReference type="PROSITE" id="PS50928">
    <property type="entry name" value="ABC_TM1"/>
    <property type="match status" value="1"/>
</dbReference>
<keyword evidence="10" id="KW-1185">Reference proteome</keyword>
<dbReference type="InterPro" id="IPR035906">
    <property type="entry name" value="MetI-like_sf"/>
</dbReference>
<keyword evidence="3" id="KW-1003">Cell membrane</keyword>
<feature type="transmembrane region" description="Helical" evidence="7">
    <location>
        <begin position="152"/>
        <end position="177"/>
    </location>
</feature>
<accession>A0A1K2HUU4</accession>
<dbReference type="EMBL" id="FPKU01000001">
    <property type="protein sequence ID" value="SFZ81952.1"/>
    <property type="molecule type" value="Genomic_DNA"/>
</dbReference>
<name>A0A1K2HUU4_9HYPH</name>
<keyword evidence="2 7" id="KW-0813">Transport</keyword>
<evidence type="ECO:0000256" key="5">
    <source>
        <dbReference type="ARBA" id="ARBA00022989"/>
    </source>
</evidence>
<dbReference type="PANTHER" id="PTHR43005">
    <property type="entry name" value="BLR7065 PROTEIN"/>
    <property type="match status" value="1"/>
</dbReference>
<proteinExistence type="inferred from homology"/>
<gene>
    <name evidence="9" type="ORF">SAMN02983003_0798</name>
</gene>
<dbReference type="GO" id="GO:0005886">
    <property type="term" value="C:plasma membrane"/>
    <property type="evidence" value="ECO:0007669"/>
    <property type="project" value="UniProtKB-SubCell"/>
</dbReference>
<dbReference type="Proteomes" id="UP000183447">
    <property type="component" value="Unassembled WGS sequence"/>
</dbReference>
<feature type="transmembrane region" description="Helical" evidence="7">
    <location>
        <begin position="262"/>
        <end position="282"/>
    </location>
</feature>
<evidence type="ECO:0000256" key="6">
    <source>
        <dbReference type="ARBA" id="ARBA00023136"/>
    </source>
</evidence>
<sequence length="290" mass="31915">MQEAPLFWLLPAGLFLLVFYTWPLLDVIRLSFTNASLIGGDYEYGFDSYRRLFRDPATMRSLQITLIFAGGSVLLKLTLGMLLALAIDAGVKRGLKGMVVVRTSILAAWVIPGVIVGVLWKLLLSTSSHGLLNYWISEAFGTSVPFLTDTRLALLTAILANVWRGVAFTMIILYAGLQKIPAELYEAARIDGANAWARFRYVTLPQLVPVVFVSLVLMTISGVNTFDLIVALTEGGPARATEVIGLSVYQQVFKFMNLGRGAAVAVLLLAINLLMTLVYLWLLRVNRQAD</sequence>
<organism evidence="9 10">
    <name type="scientific">Devosia enhydra</name>
    <dbReference type="NCBI Taxonomy" id="665118"/>
    <lineage>
        <taxon>Bacteria</taxon>
        <taxon>Pseudomonadati</taxon>
        <taxon>Pseudomonadota</taxon>
        <taxon>Alphaproteobacteria</taxon>
        <taxon>Hyphomicrobiales</taxon>
        <taxon>Devosiaceae</taxon>
        <taxon>Devosia</taxon>
    </lineage>
</organism>
<dbReference type="SUPFAM" id="SSF161098">
    <property type="entry name" value="MetI-like"/>
    <property type="match status" value="1"/>
</dbReference>
<dbReference type="CDD" id="cd06261">
    <property type="entry name" value="TM_PBP2"/>
    <property type="match status" value="1"/>
</dbReference>
<feature type="domain" description="ABC transmembrane type-1" evidence="8">
    <location>
        <begin position="62"/>
        <end position="279"/>
    </location>
</feature>
<dbReference type="Pfam" id="PF00528">
    <property type="entry name" value="BPD_transp_1"/>
    <property type="match status" value="1"/>
</dbReference>
<dbReference type="PANTHER" id="PTHR43005:SF1">
    <property type="entry name" value="SPERMIDINE_PUTRESCINE TRANSPORT SYSTEM PERMEASE PROTEIN"/>
    <property type="match status" value="1"/>
</dbReference>
<evidence type="ECO:0000256" key="3">
    <source>
        <dbReference type="ARBA" id="ARBA00022475"/>
    </source>
</evidence>
<dbReference type="GO" id="GO:0055085">
    <property type="term" value="P:transmembrane transport"/>
    <property type="evidence" value="ECO:0007669"/>
    <property type="project" value="InterPro"/>
</dbReference>